<proteinExistence type="predicted"/>
<feature type="region of interest" description="Disordered" evidence="1">
    <location>
        <begin position="159"/>
        <end position="205"/>
    </location>
</feature>
<reference evidence="3 4" key="1">
    <citation type="submission" date="2016-03" db="EMBL/GenBank/DDBJ databases">
        <authorList>
            <person name="Ploux O."/>
        </authorList>
    </citation>
    <scope>NUCLEOTIDE SEQUENCE [LARGE SCALE GENOMIC DNA]</scope>
    <source>
        <strain evidence="3 4">R-45363</strain>
    </source>
</reference>
<comment type="caution">
    <text evidence="3">The sequence shown here is derived from an EMBL/GenBank/DDBJ whole genome shotgun (WGS) entry which is preliminary data.</text>
</comment>
<protein>
    <recommendedName>
        <fullName evidence="5">General secretion pathway protein GspN</fullName>
    </recommendedName>
</protein>
<gene>
    <name evidence="3" type="ORF">A1332_03310</name>
</gene>
<feature type="signal peptide" evidence="2">
    <location>
        <begin position="1"/>
        <end position="21"/>
    </location>
</feature>
<feature type="region of interest" description="Disordered" evidence="1">
    <location>
        <begin position="42"/>
        <end position="61"/>
    </location>
</feature>
<keyword evidence="2" id="KW-0732">Signal</keyword>
<accession>A0A177M7Q9</accession>
<evidence type="ECO:0000256" key="2">
    <source>
        <dbReference type="SAM" id="SignalP"/>
    </source>
</evidence>
<evidence type="ECO:0000313" key="4">
    <source>
        <dbReference type="Proteomes" id="UP000078090"/>
    </source>
</evidence>
<evidence type="ECO:0000313" key="3">
    <source>
        <dbReference type="EMBL" id="OAI01080.1"/>
    </source>
</evidence>
<feature type="compositionally biased region" description="Low complexity" evidence="1">
    <location>
        <begin position="190"/>
        <end position="205"/>
    </location>
</feature>
<dbReference type="Proteomes" id="UP000078090">
    <property type="component" value="Unassembled WGS sequence"/>
</dbReference>
<evidence type="ECO:0008006" key="5">
    <source>
        <dbReference type="Google" id="ProtNLM"/>
    </source>
</evidence>
<dbReference type="EMBL" id="LUUG01000093">
    <property type="protein sequence ID" value="OAI01080.1"/>
    <property type="molecule type" value="Genomic_DNA"/>
</dbReference>
<sequence length="205" mass="22834">MNQKLIRLQLVSCGALSLLLAAEWTYSQFTLKQLQTLLEPRPQTDSPAEQLPNIADSSGSAETYSDIVDRPLFVEGRKPIAETSPTDNLQTQDSGQIDDWELIGVYDKDNKPTALFRKRNEAKKFLKITAEQSISGWLLKQIQADRVLLQQAGQEKSVVLRKPRAQVKPPVPGKPPVPPRLPQPNAVAKPIEPVPNENPENINDN</sequence>
<feature type="compositionally biased region" description="Pro residues" evidence="1">
    <location>
        <begin position="169"/>
        <end position="182"/>
    </location>
</feature>
<feature type="chain" id="PRO_5008067759" description="General secretion pathway protein GspN" evidence="2">
    <location>
        <begin position="22"/>
        <end position="205"/>
    </location>
</feature>
<dbReference type="AlphaFoldDB" id="A0A177M7Q9"/>
<name>A0A177M7Q9_METMH</name>
<dbReference type="RefSeq" id="WP_064009621.1">
    <property type="nucleotide sequence ID" value="NZ_LUUG01000093.1"/>
</dbReference>
<evidence type="ECO:0000256" key="1">
    <source>
        <dbReference type="SAM" id="MobiDB-lite"/>
    </source>
</evidence>
<dbReference type="OrthoDB" id="5569728at2"/>
<organism evidence="3 4">
    <name type="scientific">Methylomonas methanica</name>
    <dbReference type="NCBI Taxonomy" id="421"/>
    <lineage>
        <taxon>Bacteria</taxon>
        <taxon>Pseudomonadati</taxon>
        <taxon>Pseudomonadota</taxon>
        <taxon>Gammaproteobacteria</taxon>
        <taxon>Methylococcales</taxon>
        <taxon>Methylococcaceae</taxon>
        <taxon>Methylomonas</taxon>
    </lineage>
</organism>